<dbReference type="PANTHER" id="PTHR34309">
    <property type="entry name" value="SLR1406 PROTEIN"/>
    <property type="match status" value="1"/>
</dbReference>
<comment type="caution">
    <text evidence="2">The sequence shown here is derived from an EMBL/GenBank/DDBJ whole genome shotgun (WGS) entry which is preliminary data.</text>
</comment>
<evidence type="ECO:0000256" key="1">
    <source>
        <dbReference type="SAM" id="MobiDB-lite"/>
    </source>
</evidence>
<dbReference type="Proteomes" id="UP000292452">
    <property type="component" value="Unassembled WGS sequence"/>
</dbReference>
<dbReference type="InterPro" id="IPR038084">
    <property type="entry name" value="PduO/GlcC-like_sf"/>
</dbReference>
<dbReference type="SUPFAM" id="SSF143744">
    <property type="entry name" value="GlcG-like"/>
    <property type="match status" value="1"/>
</dbReference>
<evidence type="ECO:0008006" key="4">
    <source>
        <dbReference type="Google" id="ProtNLM"/>
    </source>
</evidence>
<dbReference type="InterPro" id="IPR005624">
    <property type="entry name" value="PduO/GlcC-like"/>
</dbReference>
<gene>
    <name evidence="2" type="ORF">EYS09_14685</name>
</gene>
<dbReference type="InterPro" id="IPR052517">
    <property type="entry name" value="GlcG_carb_metab_protein"/>
</dbReference>
<dbReference type="AlphaFoldDB" id="A0A4Q9HXC4"/>
<dbReference type="PANTHER" id="PTHR34309:SF10">
    <property type="entry name" value="SLR1406 PROTEIN"/>
    <property type="match status" value="1"/>
</dbReference>
<reference evidence="2 3" key="1">
    <citation type="submission" date="2019-02" db="EMBL/GenBank/DDBJ databases">
        <title>Draft Genome Sequence of Streptomyces sp. AM-2504, identified by 16S rRNA comparative analysis as a Streptomyces Kasugaensis strain.</title>
        <authorList>
            <person name="Napolioni V."/>
            <person name="Giuliodori A.M."/>
            <person name="Spurio R."/>
            <person name="Fabbretti A."/>
        </authorList>
    </citation>
    <scope>NUCLEOTIDE SEQUENCE [LARGE SCALE GENOMIC DNA]</scope>
    <source>
        <strain evidence="2 3">AM-2504</strain>
    </source>
</reference>
<accession>A0A4Q9HXC4</accession>
<keyword evidence="3" id="KW-1185">Reference proteome</keyword>
<organism evidence="2 3">
    <name type="scientific">Streptomyces kasugaensis</name>
    <dbReference type="NCBI Taxonomy" id="1946"/>
    <lineage>
        <taxon>Bacteria</taxon>
        <taxon>Bacillati</taxon>
        <taxon>Actinomycetota</taxon>
        <taxon>Actinomycetes</taxon>
        <taxon>Kitasatosporales</taxon>
        <taxon>Streptomycetaceae</taxon>
        <taxon>Streptomyces</taxon>
    </lineage>
</organism>
<evidence type="ECO:0000313" key="2">
    <source>
        <dbReference type="EMBL" id="TBO58950.1"/>
    </source>
</evidence>
<evidence type="ECO:0000313" key="3">
    <source>
        <dbReference type="Proteomes" id="UP000292452"/>
    </source>
</evidence>
<name>A0A4Q9HXC4_STRKA</name>
<proteinExistence type="predicted"/>
<dbReference type="Pfam" id="PF03928">
    <property type="entry name" value="HbpS-like"/>
    <property type="match status" value="1"/>
</dbReference>
<protein>
    <recommendedName>
        <fullName evidence="4">Heme-binding protein</fullName>
    </recommendedName>
</protein>
<sequence>MRRGGTVDADLAGTALRIRPALSAPSAQGIRWHRRSRIPQEIREQRQLPSRNTGTGRRGDVQVCPAVTDRLSRPFSGAPPDHNRSPSVTTIPILSADAARRVLDAALAKAAQLNVAVAVAVVDSGGNLQTLARMDTATFWSTTIATHKAVTAAGLGVPTVAFGKFAAQDPILLATMATQPGSALLPGGIPIVVDGAIAGAIGVAGGTKGEDEPIAETGVTAAAG</sequence>
<dbReference type="Gene3D" id="3.30.450.150">
    <property type="entry name" value="Haem-degrading domain"/>
    <property type="match status" value="1"/>
</dbReference>
<dbReference type="EMBL" id="SIXH01000106">
    <property type="protein sequence ID" value="TBO58950.1"/>
    <property type="molecule type" value="Genomic_DNA"/>
</dbReference>
<feature type="region of interest" description="Disordered" evidence="1">
    <location>
        <begin position="26"/>
        <end position="63"/>
    </location>
</feature>